<comment type="caution">
    <text evidence="1">The sequence shown here is derived from an EMBL/GenBank/DDBJ whole genome shotgun (WGS) entry which is preliminary data.</text>
</comment>
<dbReference type="AlphaFoldDB" id="A0AAD7DI58"/>
<gene>
    <name evidence="1" type="ORF">B0H17DRAFT_1133290</name>
</gene>
<sequence length="149" mass="16984">MESARLWKGHLLAPAHLKSLQTCADWDRRASERHQQYANLYISHPVNLRDPPAAPVPALPQFPAVFSGEDSKGISLEDFGDWMMADNRSDTERIANREFLRREIELLHRTDLEEEFEGADDETVPRFLDGLDGIVYPNISYHSANHSAI</sequence>
<keyword evidence="2" id="KW-1185">Reference proteome</keyword>
<organism evidence="1 2">
    <name type="scientific">Mycena rosella</name>
    <name type="common">Pink bonnet</name>
    <name type="synonym">Agaricus rosellus</name>
    <dbReference type="NCBI Taxonomy" id="1033263"/>
    <lineage>
        <taxon>Eukaryota</taxon>
        <taxon>Fungi</taxon>
        <taxon>Dikarya</taxon>
        <taxon>Basidiomycota</taxon>
        <taxon>Agaricomycotina</taxon>
        <taxon>Agaricomycetes</taxon>
        <taxon>Agaricomycetidae</taxon>
        <taxon>Agaricales</taxon>
        <taxon>Marasmiineae</taxon>
        <taxon>Mycenaceae</taxon>
        <taxon>Mycena</taxon>
    </lineage>
</organism>
<evidence type="ECO:0000313" key="2">
    <source>
        <dbReference type="Proteomes" id="UP001221757"/>
    </source>
</evidence>
<reference evidence="1" key="1">
    <citation type="submission" date="2023-03" db="EMBL/GenBank/DDBJ databases">
        <title>Massive genome expansion in bonnet fungi (Mycena s.s.) driven by repeated elements and novel gene families across ecological guilds.</title>
        <authorList>
            <consortium name="Lawrence Berkeley National Laboratory"/>
            <person name="Harder C.B."/>
            <person name="Miyauchi S."/>
            <person name="Viragh M."/>
            <person name="Kuo A."/>
            <person name="Thoen E."/>
            <person name="Andreopoulos B."/>
            <person name="Lu D."/>
            <person name="Skrede I."/>
            <person name="Drula E."/>
            <person name="Henrissat B."/>
            <person name="Morin E."/>
            <person name="Kohler A."/>
            <person name="Barry K."/>
            <person name="LaButti K."/>
            <person name="Morin E."/>
            <person name="Salamov A."/>
            <person name="Lipzen A."/>
            <person name="Mereny Z."/>
            <person name="Hegedus B."/>
            <person name="Baldrian P."/>
            <person name="Stursova M."/>
            <person name="Weitz H."/>
            <person name="Taylor A."/>
            <person name="Grigoriev I.V."/>
            <person name="Nagy L.G."/>
            <person name="Martin F."/>
            <person name="Kauserud H."/>
        </authorList>
    </citation>
    <scope>NUCLEOTIDE SEQUENCE</scope>
    <source>
        <strain evidence="1">CBHHK067</strain>
    </source>
</reference>
<protein>
    <submittedName>
        <fullName evidence="1">Uncharacterized protein</fullName>
    </submittedName>
</protein>
<dbReference type="Proteomes" id="UP001221757">
    <property type="component" value="Unassembled WGS sequence"/>
</dbReference>
<accession>A0AAD7DI58</accession>
<dbReference type="EMBL" id="JARKIE010000053">
    <property type="protein sequence ID" value="KAJ7692286.1"/>
    <property type="molecule type" value="Genomic_DNA"/>
</dbReference>
<name>A0AAD7DI58_MYCRO</name>
<proteinExistence type="predicted"/>
<evidence type="ECO:0000313" key="1">
    <source>
        <dbReference type="EMBL" id="KAJ7692286.1"/>
    </source>
</evidence>